<dbReference type="GO" id="GO:0005739">
    <property type="term" value="C:mitochondrion"/>
    <property type="evidence" value="ECO:0007669"/>
    <property type="project" value="TreeGrafter"/>
</dbReference>
<dbReference type="NCBIfam" id="TIGR00714">
    <property type="entry name" value="hscB"/>
    <property type="match status" value="1"/>
</dbReference>
<feature type="domain" description="J" evidence="4">
    <location>
        <begin position="32"/>
        <end position="107"/>
    </location>
</feature>
<dbReference type="InterPro" id="IPR009073">
    <property type="entry name" value="HscB_oligo_C"/>
</dbReference>
<organism evidence="5 6">
    <name type="scientific">Chrysophaeum taylorii</name>
    <dbReference type="NCBI Taxonomy" id="2483200"/>
    <lineage>
        <taxon>Eukaryota</taxon>
        <taxon>Sar</taxon>
        <taxon>Stramenopiles</taxon>
        <taxon>Ochrophyta</taxon>
        <taxon>Pelagophyceae</taxon>
        <taxon>Pelagomonadales</taxon>
        <taxon>Pelagomonadaceae</taxon>
        <taxon>Chrysophaeum</taxon>
    </lineage>
</organism>
<dbReference type="InterPro" id="IPR001623">
    <property type="entry name" value="DnaJ_domain"/>
</dbReference>
<dbReference type="PANTHER" id="PTHR14021">
    <property type="entry name" value="IRON-SULFUR CLUSTER CO-CHAPERONE PROTEIN HSCB"/>
    <property type="match status" value="1"/>
</dbReference>
<dbReference type="PROSITE" id="PS50076">
    <property type="entry name" value="DNAJ_2"/>
    <property type="match status" value="1"/>
</dbReference>
<reference evidence="5" key="1">
    <citation type="submission" date="2023-01" db="EMBL/GenBank/DDBJ databases">
        <title>Metagenome sequencing of chrysophaentin producing Chrysophaeum taylorii.</title>
        <authorList>
            <person name="Davison J."/>
            <person name="Bewley C."/>
        </authorList>
    </citation>
    <scope>NUCLEOTIDE SEQUENCE</scope>
    <source>
        <strain evidence="5">NIES-1699</strain>
    </source>
</reference>
<dbReference type="Proteomes" id="UP001230188">
    <property type="component" value="Unassembled WGS sequence"/>
</dbReference>
<dbReference type="GO" id="GO:0001671">
    <property type="term" value="F:ATPase activator activity"/>
    <property type="evidence" value="ECO:0007669"/>
    <property type="project" value="InterPro"/>
</dbReference>
<evidence type="ECO:0000259" key="4">
    <source>
        <dbReference type="PROSITE" id="PS50076"/>
    </source>
</evidence>
<feature type="region of interest" description="Disordered" evidence="3">
    <location>
        <begin position="1"/>
        <end position="25"/>
    </location>
</feature>
<gene>
    <name evidence="5" type="ORF">CTAYLR_009417</name>
</gene>
<dbReference type="InterPro" id="IPR036869">
    <property type="entry name" value="J_dom_sf"/>
</dbReference>
<evidence type="ECO:0000256" key="1">
    <source>
        <dbReference type="ARBA" id="ARBA00010476"/>
    </source>
</evidence>
<dbReference type="SUPFAM" id="SSF46565">
    <property type="entry name" value="Chaperone J-domain"/>
    <property type="match status" value="1"/>
</dbReference>
<protein>
    <recommendedName>
        <fullName evidence="4">J domain-containing protein</fullName>
    </recommendedName>
</protein>
<comment type="caution">
    <text evidence="5">The sequence shown here is derived from an EMBL/GenBank/DDBJ whole genome shotgun (WGS) entry which is preliminary data.</text>
</comment>
<evidence type="ECO:0000313" key="5">
    <source>
        <dbReference type="EMBL" id="KAJ8608332.1"/>
    </source>
</evidence>
<dbReference type="AlphaFoldDB" id="A0AAD7UJ72"/>
<dbReference type="Pfam" id="PF00226">
    <property type="entry name" value="DnaJ"/>
    <property type="match status" value="1"/>
</dbReference>
<evidence type="ECO:0000256" key="2">
    <source>
        <dbReference type="ARBA" id="ARBA00023186"/>
    </source>
</evidence>
<dbReference type="Gene3D" id="1.20.1280.20">
    <property type="entry name" value="HscB, C-terminal domain"/>
    <property type="match status" value="1"/>
</dbReference>
<dbReference type="PANTHER" id="PTHR14021:SF15">
    <property type="entry name" value="IRON-SULFUR CLUSTER CO-CHAPERONE PROTEIN HSCB"/>
    <property type="match status" value="1"/>
</dbReference>
<dbReference type="GO" id="GO:0044571">
    <property type="term" value="P:[2Fe-2S] cluster assembly"/>
    <property type="evidence" value="ECO:0007669"/>
    <property type="project" value="InterPro"/>
</dbReference>
<keyword evidence="2" id="KW-0143">Chaperone</keyword>
<dbReference type="Pfam" id="PF07743">
    <property type="entry name" value="HSCB_C"/>
    <property type="match status" value="1"/>
</dbReference>
<comment type="similarity">
    <text evidence="1">Belongs to the HscB family.</text>
</comment>
<dbReference type="Gene3D" id="1.10.287.110">
    <property type="entry name" value="DnaJ domain"/>
    <property type="match status" value="1"/>
</dbReference>
<dbReference type="InterPro" id="IPR004640">
    <property type="entry name" value="HscB"/>
</dbReference>
<sequence>MRRGLRRFLSSKTTAASSSSSSSSSSLFEGLTEFEVLGVEAGVTLDSRELETKFRDLQRQLHPDKYAQKSAAERLEAEKASARVNDAYATLRDPLQRADRAVALKLGRERVLGEAAPEASVLAHALEIREAVEECEDEYQLGEIFDDNQRRIDEALDLIARSYDRQAFEEAAAYVVRLRYLATIRADILQVSERRRWSLHHPG</sequence>
<dbReference type="InterPro" id="IPR036386">
    <property type="entry name" value="HscB_C_sf"/>
</dbReference>
<proteinExistence type="inferred from homology"/>
<dbReference type="SUPFAM" id="SSF47144">
    <property type="entry name" value="HSC20 (HSCB), C-terminal oligomerisation domain"/>
    <property type="match status" value="1"/>
</dbReference>
<dbReference type="GO" id="GO:0051087">
    <property type="term" value="F:protein-folding chaperone binding"/>
    <property type="evidence" value="ECO:0007669"/>
    <property type="project" value="InterPro"/>
</dbReference>
<accession>A0AAD7UJ72</accession>
<keyword evidence="6" id="KW-1185">Reference proteome</keyword>
<dbReference type="CDD" id="cd06257">
    <property type="entry name" value="DnaJ"/>
    <property type="match status" value="1"/>
</dbReference>
<evidence type="ECO:0000256" key="3">
    <source>
        <dbReference type="SAM" id="MobiDB-lite"/>
    </source>
</evidence>
<name>A0AAD7UJ72_9STRA</name>
<feature type="compositionally biased region" description="Low complexity" evidence="3">
    <location>
        <begin position="10"/>
        <end position="25"/>
    </location>
</feature>
<evidence type="ECO:0000313" key="6">
    <source>
        <dbReference type="Proteomes" id="UP001230188"/>
    </source>
</evidence>
<dbReference type="EMBL" id="JAQMWT010000173">
    <property type="protein sequence ID" value="KAJ8608332.1"/>
    <property type="molecule type" value="Genomic_DNA"/>
</dbReference>
<dbReference type="GO" id="GO:0051259">
    <property type="term" value="P:protein complex oligomerization"/>
    <property type="evidence" value="ECO:0007669"/>
    <property type="project" value="InterPro"/>
</dbReference>
<dbReference type="SMART" id="SM00271">
    <property type="entry name" value="DnaJ"/>
    <property type="match status" value="1"/>
</dbReference>